<dbReference type="Proteomes" id="UP000664073">
    <property type="component" value="Unassembled WGS sequence"/>
</dbReference>
<evidence type="ECO:0000313" key="2">
    <source>
        <dbReference type="EMBL" id="MBO1326572.1"/>
    </source>
</evidence>
<evidence type="ECO:0008006" key="4">
    <source>
        <dbReference type="Google" id="ProtNLM"/>
    </source>
</evidence>
<comment type="caution">
    <text evidence="2">The sequence shown here is derived from an EMBL/GenBank/DDBJ whole genome shotgun (WGS) entry which is preliminary data.</text>
</comment>
<protein>
    <recommendedName>
        <fullName evidence="4">EF-hand domain-containing protein</fullName>
    </recommendedName>
</protein>
<dbReference type="AlphaFoldDB" id="A0A939HR37"/>
<organism evidence="2 3">
    <name type="scientific">Acetobacter garciniae</name>
    <dbReference type="NCBI Taxonomy" id="2817435"/>
    <lineage>
        <taxon>Bacteria</taxon>
        <taxon>Pseudomonadati</taxon>
        <taxon>Pseudomonadota</taxon>
        <taxon>Alphaproteobacteria</taxon>
        <taxon>Acetobacterales</taxon>
        <taxon>Acetobacteraceae</taxon>
        <taxon>Acetobacter</taxon>
    </lineage>
</organism>
<reference evidence="2" key="1">
    <citation type="submission" date="2021-03" db="EMBL/GenBank/DDBJ databases">
        <title>The complete genome sequence of Acetobacter sp. TBRC 12339.</title>
        <authorList>
            <person name="Charoenyingcharoen P."/>
            <person name="Yukphan P."/>
        </authorList>
    </citation>
    <scope>NUCLEOTIDE SEQUENCE</scope>
    <source>
        <strain evidence="2">TBRC 12339</strain>
    </source>
</reference>
<feature type="chain" id="PRO_5036998782" description="EF-hand domain-containing protein" evidence="1">
    <location>
        <begin position="24"/>
        <end position="182"/>
    </location>
</feature>
<accession>A0A939HR37</accession>
<sequence length="182" mass="20228">MTGTGKAFFAALVLLGLPASAQAHRLDEYLQATTVTLARDHILLHLRLTPGVDVAESIIRQIDRNGDGRLSFAERRSYVWQVTQRLSFSLNGHSDRLLTEVAKFPSLTAIRTGTGVIDLQIRIKTSLQKGNYHLAYTNRGAGPETVWLVNCLQPQDPAIHIVQQKRSENQSSYMLDFSISPS</sequence>
<feature type="signal peptide" evidence="1">
    <location>
        <begin position="1"/>
        <end position="23"/>
    </location>
</feature>
<dbReference type="RefSeq" id="WP_207847341.1">
    <property type="nucleotide sequence ID" value="NZ_JAFVMH010000012.1"/>
</dbReference>
<keyword evidence="3" id="KW-1185">Reference proteome</keyword>
<name>A0A939HR37_9PROT</name>
<keyword evidence="1" id="KW-0732">Signal</keyword>
<proteinExistence type="predicted"/>
<evidence type="ECO:0000256" key="1">
    <source>
        <dbReference type="SAM" id="SignalP"/>
    </source>
</evidence>
<evidence type="ECO:0000313" key="3">
    <source>
        <dbReference type="Proteomes" id="UP000664073"/>
    </source>
</evidence>
<dbReference type="EMBL" id="JAFVMH010000012">
    <property type="protein sequence ID" value="MBO1326572.1"/>
    <property type="molecule type" value="Genomic_DNA"/>
</dbReference>
<gene>
    <name evidence="2" type="ORF">J2D77_15590</name>
</gene>